<organism evidence="8 9">
    <name type="scientific">Sinocyclocheilus grahami</name>
    <name type="common">Dianchi golden-line fish</name>
    <name type="synonym">Barbus grahami</name>
    <dbReference type="NCBI Taxonomy" id="75366"/>
    <lineage>
        <taxon>Eukaryota</taxon>
        <taxon>Metazoa</taxon>
        <taxon>Chordata</taxon>
        <taxon>Craniata</taxon>
        <taxon>Vertebrata</taxon>
        <taxon>Euteleostomi</taxon>
        <taxon>Actinopterygii</taxon>
        <taxon>Neopterygii</taxon>
        <taxon>Teleostei</taxon>
        <taxon>Ostariophysi</taxon>
        <taxon>Cypriniformes</taxon>
        <taxon>Cyprinidae</taxon>
        <taxon>Cyprininae</taxon>
        <taxon>Sinocyclocheilus</taxon>
    </lineage>
</organism>
<reference evidence="8" key="2">
    <citation type="submission" date="2025-09" db="UniProtKB">
        <authorList>
            <consortium name="Ensembl"/>
        </authorList>
    </citation>
    <scope>IDENTIFICATION</scope>
</reference>
<dbReference type="PROSITE" id="PS01036">
    <property type="entry name" value="HSP70_3"/>
    <property type="match status" value="1"/>
</dbReference>
<proteinExistence type="inferred from homology"/>
<dbReference type="InterPro" id="IPR013126">
    <property type="entry name" value="Hsp_70_fam"/>
</dbReference>
<dbReference type="FunFam" id="1.20.1270.10:FF:000002">
    <property type="entry name" value="Heat shock 70 kDa protein 4"/>
    <property type="match status" value="1"/>
</dbReference>
<keyword evidence="9" id="KW-1185">Reference proteome</keyword>
<reference evidence="8" key="1">
    <citation type="submission" date="2025-08" db="UniProtKB">
        <authorList>
            <consortium name="Ensembl"/>
        </authorList>
    </citation>
    <scope>IDENTIFICATION</scope>
</reference>
<dbReference type="Gene3D" id="2.60.34.10">
    <property type="entry name" value="Substrate Binding Domain Of DNAk, Chain A, domain 1"/>
    <property type="match status" value="1"/>
</dbReference>
<dbReference type="SUPFAM" id="SSF53067">
    <property type="entry name" value="Actin-like ATPase domain"/>
    <property type="match status" value="2"/>
</dbReference>
<dbReference type="Pfam" id="PF00012">
    <property type="entry name" value="HSP70"/>
    <property type="match status" value="1"/>
</dbReference>
<dbReference type="FunFam" id="3.30.30.30:FF:000002">
    <property type="entry name" value="Heat shock 70 kDa protein 4"/>
    <property type="match status" value="1"/>
</dbReference>
<dbReference type="Gene3D" id="3.30.30.30">
    <property type="match status" value="1"/>
</dbReference>
<dbReference type="Gene3D" id="1.20.1270.10">
    <property type="match status" value="1"/>
</dbReference>
<dbReference type="GO" id="GO:0005829">
    <property type="term" value="C:cytosol"/>
    <property type="evidence" value="ECO:0007669"/>
    <property type="project" value="TreeGrafter"/>
</dbReference>
<evidence type="ECO:0000256" key="1">
    <source>
        <dbReference type="ARBA" id="ARBA00004496"/>
    </source>
</evidence>
<dbReference type="GO" id="GO:0005634">
    <property type="term" value="C:nucleus"/>
    <property type="evidence" value="ECO:0007669"/>
    <property type="project" value="TreeGrafter"/>
</dbReference>
<comment type="similarity">
    <text evidence="2">Belongs to the heat shock protein 70 family.</text>
</comment>
<dbReference type="PANTHER" id="PTHR45639">
    <property type="entry name" value="HSC70CB, ISOFORM G-RELATED"/>
    <property type="match status" value="1"/>
</dbReference>
<dbReference type="SUPFAM" id="SSF100920">
    <property type="entry name" value="Heat shock protein 70kD (HSP70), peptide-binding domain"/>
    <property type="match status" value="1"/>
</dbReference>
<keyword evidence="6" id="KW-0067">ATP-binding</keyword>
<gene>
    <name evidence="8" type="primary">LOC107561683</name>
</gene>
<sequence>MSVVGIDVGFQNCYIAVARSGGIETIANEYSDRCTPACISLASKNRTIGNAAKSQIITNFKNTVHGFKKFHGRAVDDQFVQGEKSKLPYNLHKLDNGSTGIKVRYLNEDKVFTIEQMTAMLLTKLKETSEHALKKPVVDCVISVPSFFTDVERRSLMDATQIAGLNCLRLINDTTAVALAYGIYKQDLPNPEEKPRNVVFVDIGHSSYQVSIASFNKGKLKVLATAFDPYLGGRNFDELLVEYFCGDFKNRFKLNVKDNPRALLRLYQECEKLKKLMSANSSDLPLNIECFMNDIDVHGKMNRVQFEEMCAQLLMRVEAPLKSVMEQSKLSRDEIYAIEVVGGATRIPAIKERISKFFGKDISTTLNADEAVARGCALQCAILSPAFKVREFSITDAVPFPITLRWKSQTDESVGECEVYSKNHAAPFSKVITFHKKEPFDLEAFYSSPNELPYPDSRIGRFTIQNVVPQPDGDSSKVKVKVRVNMHGIFSVSSASLIEKQKGEAEDVQMETEPTVQNEGRPEEQVGDTDWQKKKVTMIQFVNIYSLHFLFQKKMIIQDKLEKERNDAKNAVEEYVYEVRDKLCGIYERYVTEDESNRLTIMLEDTEIWLYEEGEDQEKEIYQDKLSELKKFGEPIEERYREHEGRPRAFDELGKKIQLFMKAVDMYKQKDERYQHLSAEEMSVVEKSVCEALGWMNTKMNAQSKLTVAQDPAVKVAEIIQKIQELEDVCHPVFNRPKPKTEEPVEEGDKNNGAHNGPAAQQGADSKGNQQMKPPSGEMEVD</sequence>
<dbReference type="Gene3D" id="3.30.420.40">
    <property type="match status" value="2"/>
</dbReference>
<feature type="region of interest" description="Disordered" evidence="7">
    <location>
        <begin position="731"/>
        <end position="782"/>
    </location>
</feature>
<evidence type="ECO:0000256" key="7">
    <source>
        <dbReference type="SAM" id="MobiDB-lite"/>
    </source>
</evidence>
<protein>
    <submittedName>
        <fullName evidence="8">Heat shock 70 kDa protein 4L-like</fullName>
    </submittedName>
</protein>
<keyword evidence="3" id="KW-0963">Cytoplasm</keyword>
<dbReference type="PANTHER" id="PTHR45639:SF5">
    <property type="entry name" value="HEAT SHOCK 70 KDA PROTEIN 4L"/>
    <property type="match status" value="1"/>
</dbReference>
<dbReference type="FunFam" id="3.30.420.40:FF:000767">
    <property type="entry name" value="Heat shock protein 70 (HSP70)-4, putative"/>
    <property type="match status" value="1"/>
</dbReference>
<dbReference type="GO" id="GO:0005524">
    <property type="term" value="F:ATP binding"/>
    <property type="evidence" value="ECO:0007669"/>
    <property type="project" value="UniProtKB-KW"/>
</dbReference>
<dbReference type="InterPro" id="IPR029048">
    <property type="entry name" value="HSP70_C_sf"/>
</dbReference>
<dbReference type="Proteomes" id="UP000472262">
    <property type="component" value="Unassembled WGS sequence"/>
</dbReference>
<dbReference type="PRINTS" id="PR00301">
    <property type="entry name" value="HEATSHOCK70"/>
</dbReference>
<dbReference type="GO" id="GO:0140662">
    <property type="term" value="F:ATP-dependent protein folding chaperone"/>
    <property type="evidence" value="ECO:0007669"/>
    <property type="project" value="InterPro"/>
</dbReference>
<dbReference type="FunFam" id="3.30.420.40:FF:000171">
    <property type="entry name" value="Heat shock 70 kDa protein 4"/>
    <property type="match status" value="1"/>
</dbReference>
<dbReference type="InterPro" id="IPR018181">
    <property type="entry name" value="Heat_shock_70_CS"/>
</dbReference>
<evidence type="ECO:0000256" key="6">
    <source>
        <dbReference type="ARBA" id="ARBA00022840"/>
    </source>
</evidence>
<dbReference type="FunFam" id="3.30.420.40:FF:000495">
    <property type="entry name" value="Heat shock protein 4b"/>
    <property type="match status" value="1"/>
</dbReference>
<accession>A0A672QRW3</accession>
<dbReference type="SUPFAM" id="SSF100934">
    <property type="entry name" value="Heat shock protein 70kD (HSP70), C-terminal subdomain"/>
    <property type="match status" value="2"/>
</dbReference>
<dbReference type="Ensembl" id="ENSSGRT00000083982.1">
    <property type="protein sequence ID" value="ENSSGRP00000078867.1"/>
    <property type="gene ID" value="ENSSGRG00000039234.1"/>
</dbReference>
<evidence type="ECO:0000313" key="9">
    <source>
        <dbReference type="Proteomes" id="UP000472262"/>
    </source>
</evidence>
<name>A0A672QRW3_SINGR</name>
<dbReference type="Gene3D" id="3.90.640.10">
    <property type="entry name" value="Actin, Chain A, domain 4"/>
    <property type="match status" value="1"/>
</dbReference>
<dbReference type="AlphaFoldDB" id="A0A672QRW3"/>
<dbReference type="InterPro" id="IPR029047">
    <property type="entry name" value="HSP70_peptide-bd_sf"/>
</dbReference>
<comment type="subcellular location">
    <subcellularLocation>
        <location evidence="1">Cytoplasm</location>
    </subcellularLocation>
</comment>
<dbReference type="InterPro" id="IPR043129">
    <property type="entry name" value="ATPase_NBD"/>
</dbReference>
<feature type="region of interest" description="Disordered" evidence="7">
    <location>
        <begin position="502"/>
        <end position="529"/>
    </location>
</feature>
<evidence type="ECO:0000256" key="3">
    <source>
        <dbReference type="ARBA" id="ARBA00022490"/>
    </source>
</evidence>
<dbReference type="FunFam" id="3.90.640.10:FF:000004">
    <property type="entry name" value="Heat shock 70 kDa protein 4"/>
    <property type="match status" value="1"/>
</dbReference>
<evidence type="ECO:0000256" key="4">
    <source>
        <dbReference type="ARBA" id="ARBA00022553"/>
    </source>
</evidence>
<feature type="compositionally biased region" description="Polar residues" evidence="7">
    <location>
        <begin position="763"/>
        <end position="773"/>
    </location>
</feature>
<evidence type="ECO:0000313" key="8">
    <source>
        <dbReference type="Ensembl" id="ENSSGRP00000078867.1"/>
    </source>
</evidence>
<evidence type="ECO:0000256" key="2">
    <source>
        <dbReference type="ARBA" id="ARBA00007381"/>
    </source>
</evidence>
<dbReference type="FunFam" id="2.60.34.10:FF:000030">
    <property type="entry name" value="Heat shock protein family A (Hsp70) member 4 like"/>
    <property type="match status" value="1"/>
</dbReference>
<feature type="compositionally biased region" description="Basic and acidic residues" evidence="7">
    <location>
        <begin position="739"/>
        <end position="752"/>
    </location>
</feature>
<keyword evidence="4" id="KW-0597">Phosphoprotein</keyword>
<keyword evidence="5" id="KW-0547">Nucleotide-binding</keyword>
<evidence type="ECO:0000256" key="5">
    <source>
        <dbReference type="ARBA" id="ARBA00022741"/>
    </source>
</evidence>